<evidence type="ECO:0000313" key="2">
    <source>
        <dbReference type="Proteomes" id="UP000091820"/>
    </source>
</evidence>
<dbReference type="AlphaFoldDB" id="A0A1A9WM61"/>
<dbReference type="Proteomes" id="UP000091820">
    <property type="component" value="Unassembled WGS sequence"/>
</dbReference>
<proteinExistence type="predicted"/>
<name>A0A1A9WM61_9MUSC</name>
<dbReference type="VEuPathDB" id="VectorBase:GBRI024667"/>
<keyword evidence="2" id="KW-1185">Reference proteome</keyword>
<accession>A0A1A9WM61</accession>
<protein>
    <submittedName>
        <fullName evidence="1">Uncharacterized protein</fullName>
    </submittedName>
</protein>
<sequence length="152" mass="17632">MRKSRNLDAFYVTKKKKEENCKNFQSQFEEGIAHQVWQIQSSIRFEYPGDNNLQHNQDTNVLTSNICDRIKCGYGKFRILVHHSSSASSHSKRDDCLIYRLVANALCLLILSEGVRQRAKLPIMKFVFSVLNMKGVCFHMKFVDFIVLDLKA</sequence>
<reference evidence="2" key="1">
    <citation type="submission" date="2014-03" db="EMBL/GenBank/DDBJ databases">
        <authorList>
            <person name="Aksoy S."/>
            <person name="Warren W."/>
            <person name="Wilson R.K."/>
        </authorList>
    </citation>
    <scope>NUCLEOTIDE SEQUENCE [LARGE SCALE GENOMIC DNA]</scope>
    <source>
        <strain evidence="2">IAEA</strain>
    </source>
</reference>
<reference evidence="1" key="2">
    <citation type="submission" date="2020-05" db="UniProtKB">
        <authorList>
            <consortium name="EnsemblMetazoa"/>
        </authorList>
    </citation>
    <scope>IDENTIFICATION</scope>
    <source>
        <strain evidence="1">IAEA</strain>
    </source>
</reference>
<evidence type="ECO:0000313" key="1">
    <source>
        <dbReference type="EnsemblMetazoa" id="GBRI024667-PA"/>
    </source>
</evidence>
<dbReference type="EnsemblMetazoa" id="GBRI024667-RA">
    <property type="protein sequence ID" value="GBRI024667-PA"/>
    <property type="gene ID" value="GBRI024667"/>
</dbReference>
<organism evidence="1 2">
    <name type="scientific">Glossina brevipalpis</name>
    <dbReference type="NCBI Taxonomy" id="37001"/>
    <lineage>
        <taxon>Eukaryota</taxon>
        <taxon>Metazoa</taxon>
        <taxon>Ecdysozoa</taxon>
        <taxon>Arthropoda</taxon>
        <taxon>Hexapoda</taxon>
        <taxon>Insecta</taxon>
        <taxon>Pterygota</taxon>
        <taxon>Neoptera</taxon>
        <taxon>Endopterygota</taxon>
        <taxon>Diptera</taxon>
        <taxon>Brachycera</taxon>
        <taxon>Muscomorpha</taxon>
        <taxon>Hippoboscoidea</taxon>
        <taxon>Glossinidae</taxon>
        <taxon>Glossina</taxon>
    </lineage>
</organism>